<dbReference type="PROSITE" id="PS50902">
    <property type="entry name" value="FLAVODOXIN_LIKE"/>
    <property type="match status" value="1"/>
</dbReference>
<evidence type="ECO:0000259" key="1">
    <source>
        <dbReference type="PROSITE" id="PS50902"/>
    </source>
</evidence>
<proteinExistence type="predicted"/>
<organism evidence="2 3">
    <name type="scientific">Candidatus Buchananbacteria bacterium CG10_big_fil_rev_8_21_14_0_10_33_19</name>
    <dbReference type="NCBI Taxonomy" id="1974525"/>
    <lineage>
        <taxon>Bacteria</taxon>
        <taxon>Candidatus Buchananiibacteriota</taxon>
    </lineage>
</organism>
<dbReference type="AlphaFoldDB" id="A0A2H0W4S1"/>
<dbReference type="GO" id="GO:0010181">
    <property type="term" value="F:FMN binding"/>
    <property type="evidence" value="ECO:0007669"/>
    <property type="project" value="InterPro"/>
</dbReference>
<dbReference type="Gene3D" id="3.40.50.360">
    <property type="match status" value="1"/>
</dbReference>
<gene>
    <name evidence="2" type="ORF">COT80_02185</name>
</gene>
<dbReference type="InterPro" id="IPR008254">
    <property type="entry name" value="Flavodoxin/NO_synth"/>
</dbReference>
<accession>A0A2H0W4S1</accession>
<reference evidence="3" key="1">
    <citation type="submission" date="2017-09" db="EMBL/GenBank/DDBJ databases">
        <title>Depth-based differentiation of microbial function through sediment-hosted aquifers and enrichment of novel symbionts in the deep terrestrial subsurface.</title>
        <authorList>
            <person name="Probst A.J."/>
            <person name="Ladd B."/>
            <person name="Jarett J.K."/>
            <person name="Geller-Mcgrath D.E."/>
            <person name="Sieber C.M.K."/>
            <person name="Emerson J.B."/>
            <person name="Anantharaman K."/>
            <person name="Thomas B.C."/>
            <person name="Malmstrom R."/>
            <person name="Stieglmeier M."/>
            <person name="Klingl A."/>
            <person name="Woyke T."/>
            <person name="Ryan C.M."/>
            <person name="Banfield J.F."/>
        </authorList>
    </citation>
    <scope>NUCLEOTIDE SEQUENCE [LARGE SCALE GENOMIC DNA]</scope>
</reference>
<dbReference type="PANTHER" id="PTHR39201">
    <property type="entry name" value="EXPORTED PROTEIN-RELATED"/>
    <property type="match status" value="1"/>
</dbReference>
<feature type="domain" description="Flavodoxin-like" evidence="1">
    <location>
        <begin position="3"/>
        <end position="154"/>
    </location>
</feature>
<evidence type="ECO:0000313" key="2">
    <source>
        <dbReference type="EMBL" id="PIS06353.1"/>
    </source>
</evidence>
<dbReference type="PANTHER" id="PTHR39201:SF1">
    <property type="entry name" value="FLAVODOXIN-LIKE DOMAIN-CONTAINING PROTEIN"/>
    <property type="match status" value="1"/>
</dbReference>
<dbReference type="Pfam" id="PF12682">
    <property type="entry name" value="Flavodoxin_4"/>
    <property type="match status" value="1"/>
</dbReference>
<sequence length="154" mass="17377">MKILVAYYSLHGHTEQTAKMIAKFLRADLENIIDKKDRSHLTNWRLGAFDEDLRKATQIEESIKNAADYDLVVIGTPIWDGVVPAVKAYLAKNKFKNVAFFLTFNAAAEDGALVMSQLAQKAPVAVLEIQDLQVKKLEGKELIKKFCKEIKNKI</sequence>
<protein>
    <recommendedName>
        <fullName evidence="1">Flavodoxin-like domain-containing protein</fullName>
    </recommendedName>
</protein>
<name>A0A2H0W4S1_9BACT</name>
<comment type="caution">
    <text evidence="2">The sequence shown here is derived from an EMBL/GenBank/DDBJ whole genome shotgun (WGS) entry which is preliminary data.</text>
</comment>
<evidence type="ECO:0000313" key="3">
    <source>
        <dbReference type="Proteomes" id="UP000229056"/>
    </source>
</evidence>
<dbReference type="InterPro" id="IPR029039">
    <property type="entry name" value="Flavoprotein-like_sf"/>
</dbReference>
<dbReference type="Proteomes" id="UP000229056">
    <property type="component" value="Unassembled WGS sequence"/>
</dbReference>
<dbReference type="EMBL" id="PEZY01000005">
    <property type="protein sequence ID" value="PIS06353.1"/>
    <property type="molecule type" value="Genomic_DNA"/>
</dbReference>
<dbReference type="SUPFAM" id="SSF52218">
    <property type="entry name" value="Flavoproteins"/>
    <property type="match status" value="1"/>
</dbReference>